<dbReference type="EMBL" id="ML179477">
    <property type="protein sequence ID" value="THU86836.1"/>
    <property type="molecule type" value="Genomic_DNA"/>
</dbReference>
<feature type="compositionally biased region" description="Polar residues" evidence="1">
    <location>
        <begin position="161"/>
        <end position="190"/>
    </location>
</feature>
<name>A0A4S8LD21_DENBC</name>
<evidence type="ECO:0000256" key="1">
    <source>
        <dbReference type="SAM" id="MobiDB-lite"/>
    </source>
</evidence>
<proteinExistence type="predicted"/>
<feature type="compositionally biased region" description="Basic and acidic residues" evidence="1">
    <location>
        <begin position="202"/>
        <end position="212"/>
    </location>
</feature>
<dbReference type="Proteomes" id="UP000297245">
    <property type="component" value="Unassembled WGS sequence"/>
</dbReference>
<protein>
    <submittedName>
        <fullName evidence="2">Uncharacterized protein</fullName>
    </submittedName>
</protein>
<sequence>MSSRDQVKRPVPLDFSQVPHPNNFRFRPVLRRPPTPAELMPPKEFSVPTMIQFPQVQIPVEMLHGPTQSIPHVHPAPPRPRLSSYEFHEQMRTCGLNPVTFLRPDDPSLTISERLQYHANDPDQTEYRRLKEELRLSCSTSIGSSSLPTPTTTPAPMSDRFASSNLCSNFERTSRPSGVTRNPSTITRARQSVMKVPGSSKSRVEQPEEKFRNPSPSKGTHKKRGN</sequence>
<feature type="compositionally biased region" description="Low complexity" evidence="1">
    <location>
        <begin position="140"/>
        <end position="158"/>
    </location>
</feature>
<evidence type="ECO:0000313" key="2">
    <source>
        <dbReference type="EMBL" id="THU86836.1"/>
    </source>
</evidence>
<keyword evidence="3" id="KW-1185">Reference proteome</keyword>
<evidence type="ECO:0000313" key="3">
    <source>
        <dbReference type="Proteomes" id="UP000297245"/>
    </source>
</evidence>
<feature type="region of interest" description="Disordered" evidence="1">
    <location>
        <begin position="1"/>
        <end position="30"/>
    </location>
</feature>
<reference evidence="2 3" key="1">
    <citation type="journal article" date="2019" name="Nat. Ecol. Evol.">
        <title>Megaphylogeny resolves global patterns of mushroom evolution.</title>
        <authorList>
            <person name="Varga T."/>
            <person name="Krizsan K."/>
            <person name="Foldi C."/>
            <person name="Dima B."/>
            <person name="Sanchez-Garcia M."/>
            <person name="Sanchez-Ramirez S."/>
            <person name="Szollosi G.J."/>
            <person name="Szarkandi J.G."/>
            <person name="Papp V."/>
            <person name="Albert L."/>
            <person name="Andreopoulos W."/>
            <person name="Angelini C."/>
            <person name="Antonin V."/>
            <person name="Barry K.W."/>
            <person name="Bougher N.L."/>
            <person name="Buchanan P."/>
            <person name="Buyck B."/>
            <person name="Bense V."/>
            <person name="Catcheside P."/>
            <person name="Chovatia M."/>
            <person name="Cooper J."/>
            <person name="Damon W."/>
            <person name="Desjardin D."/>
            <person name="Finy P."/>
            <person name="Geml J."/>
            <person name="Haridas S."/>
            <person name="Hughes K."/>
            <person name="Justo A."/>
            <person name="Karasinski D."/>
            <person name="Kautmanova I."/>
            <person name="Kiss B."/>
            <person name="Kocsube S."/>
            <person name="Kotiranta H."/>
            <person name="LaButti K.M."/>
            <person name="Lechner B.E."/>
            <person name="Liimatainen K."/>
            <person name="Lipzen A."/>
            <person name="Lukacs Z."/>
            <person name="Mihaltcheva S."/>
            <person name="Morgado L.N."/>
            <person name="Niskanen T."/>
            <person name="Noordeloos M.E."/>
            <person name="Ohm R.A."/>
            <person name="Ortiz-Santana B."/>
            <person name="Ovrebo C."/>
            <person name="Racz N."/>
            <person name="Riley R."/>
            <person name="Savchenko A."/>
            <person name="Shiryaev A."/>
            <person name="Soop K."/>
            <person name="Spirin V."/>
            <person name="Szebenyi C."/>
            <person name="Tomsovsky M."/>
            <person name="Tulloss R.E."/>
            <person name="Uehling J."/>
            <person name="Grigoriev I.V."/>
            <person name="Vagvolgyi C."/>
            <person name="Papp T."/>
            <person name="Martin F.M."/>
            <person name="Miettinen O."/>
            <person name="Hibbett D.S."/>
            <person name="Nagy L.G."/>
        </authorList>
    </citation>
    <scope>NUCLEOTIDE SEQUENCE [LARGE SCALE GENOMIC DNA]</scope>
    <source>
        <strain evidence="2 3">CBS 962.96</strain>
    </source>
</reference>
<gene>
    <name evidence="2" type="ORF">K435DRAFT_867864</name>
</gene>
<organism evidence="2 3">
    <name type="scientific">Dendrothele bispora (strain CBS 962.96)</name>
    <dbReference type="NCBI Taxonomy" id="1314807"/>
    <lineage>
        <taxon>Eukaryota</taxon>
        <taxon>Fungi</taxon>
        <taxon>Dikarya</taxon>
        <taxon>Basidiomycota</taxon>
        <taxon>Agaricomycotina</taxon>
        <taxon>Agaricomycetes</taxon>
        <taxon>Agaricomycetidae</taxon>
        <taxon>Agaricales</taxon>
        <taxon>Agaricales incertae sedis</taxon>
        <taxon>Dendrothele</taxon>
    </lineage>
</organism>
<dbReference type="AlphaFoldDB" id="A0A4S8LD21"/>
<feature type="region of interest" description="Disordered" evidence="1">
    <location>
        <begin position="140"/>
        <end position="226"/>
    </location>
</feature>
<accession>A0A4S8LD21</accession>